<dbReference type="SUPFAM" id="SSF48371">
    <property type="entry name" value="ARM repeat"/>
    <property type="match status" value="1"/>
</dbReference>
<evidence type="ECO:0000313" key="6">
    <source>
        <dbReference type="EMBL" id="KAG0264808.1"/>
    </source>
</evidence>
<gene>
    <name evidence="6" type="ORF">DFQ27_001006</name>
</gene>
<evidence type="ECO:0000256" key="1">
    <source>
        <dbReference type="ARBA" id="ARBA00010409"/>
    </source>
</evidence>
<sequence>MVLQQRTRQNFQVTDQAVPYSPVWDELVSPFDRKDPLVEAWYTFVTGAKHEQQQSGRTTTQQQTAALKKLEQGLKPQLQQNDQLLQQRDFQQSFATFLALLYFGAIKLATRRQILGLLQQLLPIFHEDVDSQDGVIAQALRSVVLNELLHIGDLRRAVIDMAIHQRALCLYSTLDYQLGRTVVRTVLEPILTALASQLHDLTVLTNVQVSRDAISAEATESMLNLEYTLKLILAFISRLIEGDSTLTSTLIASPTEPLKPFLRQILLDSMAISSSPVYQREVTLISGMIFTSLIDLTSPTFEQSRQRIVALLFGGNGCDVSFFPSVPHTLVALKDGWRTRDDQKCGMTEDDAGMYMLGIVRGLLTNIRKEVLVAPIGMPEWFAPEVFGSISNERLVLHELLFHAIAYLCANAKDASSKINAFETMGHWLQQTNLHLSDTSSTSTATKQALVDCVAAEAQETLVGYVLGYWEDPIETVQHKVKNILELLLDTVYMKARFSGIHTTPAFVTNLLERILMADVHRKSKYPILAILTNRVTIQEIQAIQPDALARCIEALEHLPIVTGAALAVNTLIASAWKECLEQDANGLGVLATPAVSSKKSSKKKASDGDESSTAASVETKNRRLKAIQPWLNFWLKPLASAMTTDNDMIRKQIGHFVLGSTLAICPEAFWCLMEVLDDRHGRFSGYVVDEKCRLSAMVLSIKTARSLDLVSSEDYASQDGPQSTGPSSAKIDIDILTKAMFHQSDDIRIDVLGILCESRRPTAPVNTIEFELLQKFLPLNMNVVVPDFRQKMCTSLAKLLSRVRSNVYNLSRDIKRVEASLAKKTLNEADGAALIHDCETRVEEAKSFLHWLLDHLFLSIYPGASYQRVSTSLRLLGILIKLFGIDSTPLPTGAKAGETVEFPFQLPIASAEHISTLLTCLTHPFDHCREQSLEILMSIRAPFSGYSTLDEVSKLVRWGLNRVESTRAGVSDSGGLILKVVFVKYAIELGWDIPLPSRTSSISDTIATSSDLTGVPAVDFIKRLQSKFCAQMDKADSNLLEAAHHHPLHGTLIALRYVFGSLDYQSALLAQHKALLQQVHESMFEMVERASSIAMGVLSNTSTDGNIPASFTEIGESIDAIIATSGADELEASGGPNAQVILSFCWRTVKESCGFLEQVLATVPIQSDTGTRGGGGLLKTTTLEQAGALFRRLLTTLRHPGAFSAVFPAYIALCTRLLNSSAPELSNLPRLWLEENLDAILNEGISVTRRGAGLPLCILAIVNSELVDQRRTLLPIVMRRVMVIAREPIHPEANQQVDLPQVNAMNVLRKLFVDAKLNTAVLPYVGQGLELAIGAFSSPSWAVRNVGVMMFSTLLQRVFGAKRVRDEHQAMNGIASRELFSRFNGLRGFLLGQLEIAVNQLLDKDLHGSSQTGDRRDRVHPGLYPVLTLLSRLQPSLHADPADTLEGGMRDFITLVRQCAASVIWKTREMAARALVPLVPSRDLMDLVEEILKTCVTDEERAALGGAAKQSSNELHGLLVQIQFLLRGHLLADGVADRVVRRQFVSRFAPLFEPVAERVLRTGCPLNQYMVLSILTEFVIGQEWQGSPTLDDSEQDVEMLSEQEEIRLASNEAFASLRQFAFEACLAGVTEYSDKYRQVIGGHLVQRLMVRLIITHCVLSDQTILNPGQATEHAVQFLTADDYEIRLEALETIQAMLQSHKAEAEVHLDLIKIHQTLISILFHGEHNLECLRVQVALLPILNATSPFPRPAPVDMVEFWSRLFSRMDDQATVDVAMVETILPAIGNVFCQIWNDQSLELSVRLECLKRWAAACLKYSDESQTLQLREAVMESLAFFAAQLLRPTQSIVPQDDAVPAELMLFSTLIRLLQDDDVDVRDEMAMVVSKALGLDFGVIAERVLVLLYDKLVERFASGQGTILSEARVQMLTQLLVEDLLGIGKPERIVFESLQPSKVLFDKESPNIHREPLVSMQLALKSLRKVMALESEGVLPASILEGLQSCQEEVTRQIGKVQAVLDDWSVSEDGQRELAPWGVTGRKVVFEVLWKLASGGGLTPMVPSQANVGRAYVHDAERVHPAIVAASQWMEGETAVSTRDVMFLVE</sequence>
<dbReference type="InterPro" id="IPR056843">
    <property type="entry name" value="THADA-like_TPR"/>
</dbReference>
<evidence type="ECO:0000256" key="2">
    <source>
        <dbReference type="ARBA" id="ARBA00022694"/>
    </source>
</evidence>
<dbReference type="Pfam" id="PF10350">
    <property type="entry name" value="DUF2428"/>
    <property type="match status" value="1"/>
</dbReference>
<dbReference type="PANTHER" id="PTHR14387:SF0">
    <property type="entry name" value="DUF2428 DOMAIN-CONTAINING PROTEIN"/>
    <property type="match status" value="1"/>
</dbReference>
<dbReference type="OrthoDB" id="73997at2759"/>
<feature type="domain" description="tRNA (32-2'-O)-methyltransferase regulator THADA-like C-terminal TPR repeats region" evidence="5">
    <location>
        <begin position="1345"/>
        <end position="1526"/>
    </location>
</feature>
<dbReference type="Pfam" id="PF25151">
    <property type="entry name" value="TPR_Trm732_C"/>
    <property type="match status" value="1"/>
</dbReference>
<feature type="domain" description="DUF2428" evidence="3">
    <location>
        <begin position="1079"/>
        <end position="1343"/>
    </location>
</feature>
<comment type="similarity">
    <text evidence="1">Belongs to the THADA family.</text>
</comment>
<organism evidence="6 7">
    <name type="scientific">Actinomortierella ambigua</name>
    <dbReference type="NCBI Taxonomy" id="1343610"/>
    <lineage>
        <taxon>Eukaryota</taxon>
        <taxon>Fungi</taxon>
        <taxon>Fungi incertae sedis</taxon>
        <taxon>Mucoromycota</taxon>
        <taxon>Mortierellomycotina</taxon>
        <taxon>Mortierellomycetes</taxon>
        <taxon>Mortierellales</taxon>
        <taxon>Mortierellaceae</taxon>
        <taxon>Actinomortierella</taxon>
    </lineage>
</organism>
<proteinExistence type="inferred from homology"/>
<reference evidence="6" key="1">
    <citation type="journal article" date="2020" name="Fungal Divers.">
        <title>Resolving the Mortierellaceae phylogeny through synthesis of multi-gene phylogenetics and phylogenomics.</title>
        <authorList>
            <person name="Vandepol N."/>
            <person name="Liber J."/>
            <person name="Desiro A."/>
            <person name="Na H."/>
            <person name="Kennedy M."/>
            <person name="Barry K."/>
            <person name="Grigoriev I.V."/>
            <person name="Miller A.N."/>
            <person name="O'Donnell K."/>
            <person name="Stajich J.E."/>
            <person name="Bonito G."/>
        </authorList>
    </citation>
    <scope>NUCLEOTIDE SEQUENCE</scope>
    <source>
        <strain evidence="6">BC1065</strain>
    </source>
</reference>
<keyword evidence="2" id="KW-0819">tRNA processing</keyword>
<name>A0A9P6QBC4_9FUNG</name>
<dbReference type="Proteomes" id="UP000807716">
    <property type="component" value="Unassembled WGS sequence"/>
</dbReference>
<keyword evidence="7" id="KW-1185">Reference proteome</keyword>
<dbReference type="GO" id="GO:0005829">
    <property type="term" value="C:cytosol"/>
    <property type="evidence" value="ECO:0007669"/>
    <property type="project" value="TreeGrafter"/>
</dbReference>
<evidence type="ECO:0008006" key="8">
    <source>
        <dbReference type="Google" id="ProtNLM"/>
    </source>
</evidence>
<dbReference type="Pfam" id="PF25150">
    <property type="entry name" value="TPR_Trm732"/>
    <property type="match status" value="1"/>
</dbReference>
<evidence type="ECO:0000259" key="5">
    <source>
        <dbReference type="Pfam" id="PF25151"/>
    </source>
</evidence>
<dbReference type="PANTHER" id="PTHR14387">
    <property type="entry name" value="THADA/DEATH RECEPTOR INTERACTING PROTEIN"/>
    <property type="match status" value="1"/>
</dbReference>
<dbReference type="GO" id="GO:0030488">
    <property type="term" value="P:tRNA methylation"/>
    <property type="evidence" value="ECO:0007669"/>
    <property type="project" value="TreeGrafter"/>
</dbReference>
<protein>
    <recommendedName>
        <fullName evidence="8">DUF2428 domain-containing protein</fullName>
    </recommendedName>
</protein>
<dbReference type="InterPro" id="IPR051954">
    <property type="entry name" value="tRNA_methyltransferase_THADA"/>
</dbReference>
<feature type="domain" description="tRNA (32-2'-O)-methyltransferase regulator THADA-like TPR repeats region" evidence="4">
    <location>
        <begin position="631"/>
        <end position="931"/>
    </location>
</feature>
<dbReference type="InterPro" id="IPR016024">
    <property type="entry name" value="ARM-type_fold"/>
</dbReference>
<dbReference type="EMBL" id="JAAAJB010000130">
    <property type="protein sequence ID" value="KAG0264808.1"/>
    <property type="molecule type" value="Genomic_DNA"/>
</dbReference>
<dbReference type="InterPro" id="IPR019442">
    <property type="entry name" value="THADA/TRM732_DUF2428"/>
</dbReference>
<accession>A0A9P6QBC4</accession>
<evidence type="ECO:0000313" key="7">
    <source>
        <dbReference type="Proteomes" id="UP000807716"/>
    </source>
</evidence>
<dbReference type="InterPro" id="IPR056842">
    <property type="entry name" value="THADA-like_TPR_C"/>
</dbReference>
<evidence type="ECO:0000259" key="4">
    <source>
        <dbReference type="Pfam" id="PF25150"/>
    </source>
</evidence>
<evidence type="ECO:0000259" key="3">
    <source>
        <dbReference type="Pfam" id="PF10350"/>
    </source>
</evidence>
<comment type="caution">
    <text evidence="6">The sequence shown here is derived from an EMBL/GenBank/DDBJ whole genome shotgun (WGS) entry which is preliminary data.</text>
</comment>